<gene>
    <name evidence="2" type="ORF">NEE01_10505</name>
</gene>
<dbReference type="PROSITE" id="PS51318">
    <property type="entry name" value="TAT"/>
    <property type="match status" value="1"/>
</dbReference>
<comment type="caution">
    <text evidence="2">The sequence shown here is derived from an EMBL/GenBank/DDBJ whole genome shotgun (WGS) entry which is preliminary data.</text>
</comment>
<organism evidence="2 3">
    <name type="scientific">Sphingomonas lycopersici</name>
    <dbReference type="NCBI Taxonomy" id="2951807"/>
    <lineage>
        <taxon>Bacteria</taxon>
        <taxon>Pseudomonadati</taxon>
        <taxon>Pseudomonadota</taxon>
        <taxon>Alphaproteobacteria</taxon>
        <taxon>Sphingomonadales</taxon>
        <taxon>Sphingomonadaceae</taxon>
        <taxon>Sphingomonas</taxon>
    </lineage>
</organism>
<evidence type="ECO:0000313" key="2">
    <source>
        <dbReference type="EMBL" id="MCW6535217.1"/>
    </source>
</evidence>
<dbReference type="Pfam" id="PF05960">
    <property type="entry name" value="DUF885"/>
    <property type="match status" value="1"/>
</dbReference>
<accession>A0AA42CQQ4</accession>
<keyword evidence="3" id="KW-1185">Reference proteome</keyword>
<keyword evidence="1" id="KW-0732">Signal</keyword>
<dbReference type="PANTHER" id="PTHR33361:SF2">
    <property type="entry name" value="DUF885 DOMAIN-CONTAINING PROTEIN"/>
    <property type="match status" value="1"/>
</dbReference>
<feature type="signal peptide" evidence="1">
    <location>
        <begin position="1"/>
        <end position="27"/>
    </location>
</feature>
<dbReference type="EMBL" id="JANFAV010000006">
    <property type="protein sequence ID" value="MCW6535217.1"/>
    <property type="molecule type" value="Genomic_DNA"/>
</dbReference>
<dbReference type="Proteomes" id="UP001165565">
    <property type="component" value="Unassembled WGS sequence"/>
</dbReference>
<dbReference type="RefSeq" id="WP_265268889.1">
    <property type="nucleotide sequence ID" value="NZ_JANFAV010000006.1"/>
</dbReference>
<evidence type="ECO:0000313" key="3">
    <source>
        <dbReference type="Proteomes" id="UP001165565"/>
    </source>
</evidence>
<feature type="chain" id="PRO_5041286782" evidence="1">
    <location>
        <begin position="28"/>
        <end position="610"/>
    </location>
</feature>
<proteinExistence type="predicted"/>
<protein>
    <submittedName>
        <fullName evidence="2">DUF885 family protein</fullName>
    </submittedName>
</protein>
<sequence>MQIDRRRFVAGAAALGATAALPARALAATGAPGDAAAMALLDKHAEALLVSYPENAMTLGIDTGKRAALKSALGDHSAGAEAKRRAEAAQRLTELRAIDTKTLSPAVTVHVETATVAHEIALDGWRRMPVGDMAFLSANGYRSTPYVVSQGNGAFVDVPDLLENKHQVADAADAEAYLARMRAYAQELRDETERVKADAAKGVYLPAFLNEITARQLRDGAARPADWAIVTSFGSKTQAAGIAGDWARRAAAIAEQEIAPALAAQADAFVALRPKAPDVAGMWQVPDAANIYGWLVEAGTTTKRTPEDIHAAGLEQCKALAAEMDPLLRAQGLTQGTAGERLAVLGKRPDLLFANTDAGRAELLAYLNQVVAKIRPLMPKAFGKLVRGNLNIKRVPPAIQDGAPNGYAGPGSIDGKIPGTYYINLRDTGIWPRYSLPTLTFHEGIPGHVWQGEYTFDLPLIRTLLSFNAYSEGWGLYAEQIADEVGFYADDPLGRIGYLQSMNFRAARLVADTGLHHKRWTMDQAMQWFMATTGFTASQARSELNRYCTWPGQALGYKTGHNEINRLRDVAKAKLGARFDVRGFNDAVVQTGGVPLGVLAKVVDRWAASA</sequence>
<name>A0AA42CQQ4_9SPHN</name>
<reference evidence="2" key="1">
    <citation type="submission" date="2022-06" db="EMBL/GenBank/DDBJ databases">
        <title>Sphingomonas sp. nov. isolated from rhizosphere soil of tomato.</title>
        <authorList>
            <person name="Dong H."/>
            <person name="Gao R."/>
        </authorList>
    </citation>
    <scope>NUCLEOTIDE SEQUENCE</scope>
    <source>
        <strain evidence="2">MMSM24</strain>
    </source>
</reference>
<evidence type="ECO:0000256" key="1">
    <source>
        <dbReference type="SAM" id="SignalP"/>
    </source>
</evidence>
<dbReference type="InterPro" id="IPR010281">
    <property type="entry name" value="DUF885"/>
</dbReference>
<dbReference type="AlphaFoldDB" id="A0AA42CQQ4"/>
<dbReference type="InterPro" id="IPR006311">
    <property type="entry name" value="TAT_signal"/>
</dbReference>
<dbReference type="PANTHER" id="PTHR33361">
    <property type="entry name" value="GLR0591 PROTEIN"/>
    <property type="match status" value="1"/>
</dbReference>